<feature type="transmembrane region" description="Helical" evidence="8">
    <location>
        <begin position="103"/>
        <end position="121"/>
    </location>
</feature>
<dbReference type="InterPro" id="IPR036259">
    <property type="entry name" value="MFS_trans_sf"/>
</dbReference>
<evidence type="ECO:0000256" key="5">
    <source>
        <dbReference type="ARBA" id="ARBA00022692"/>
    </source>
</evidence>
<dbReference type="PROSITE" id="PS50850">
    <property type="entry name" value="MFS"/>
    <property type="match status" value="1"/>
</dbReference>
<dbReference type="InterPro" id="IPR004638">
    <property type="entry name" value="EmrB-like"/>
</dbReference>
<dbReference type="Gene3D" id="1.20.1720.10">
    <property type="entry name" value="Multidrug resistance protein D"/>
    <property type="match status" value="1"/>
</dbReference>
<dbReference type="CDD" id="cd17503">
    <property type="entry name" value="MFS_LmrB_MDR_like"/>
    <property type="match status" value="1"/>
</dbReference>
<feature type="transmembrane region" description="Helical" evidence="8">
    <location>
        <begin position="257"/>
        <end position="277"/>
    </location>
</feature>
<dbReference type="SUPFAM" id="SSF103473">
    <property type="entry name" value="MFS general substrate transporter"/>
    <property type="match status" value="1"/>
</dbReference>
<feature type="transmembrane region" description="Helical" evidence="8">
    <location>
        <begin position="574"/>
        <end position="594"/>
    </location>
</feature>
<comment type="caution">
    <text evidence="10">The sequence shown here is derived from an EMBL/GenBank/DDBJ whole genome shotgun (WGS) entry which is preliminary data.</text>
</comment>
<evidence type="ECO:0000256" key="3">
    <source>
        <dbReference type="ARBA" id="ARBA00022448"/>
    </source>
</evidence>
<comment type="subcellular location">
    <subcellularLocation>
        <location evidence="1">Cell membrane</location>
        <topology evidence="1">Multi-pass membrane protein</topology>
    </subcellularLocation>
</comment>
<feature type="transmembrane region" description="Helical" evidence="8">
    <location>
        <begin position="289"/>
        <end position="308"/>
    </location>
</feature>
<gene>
    <name evidence="10" type="ORF">J5Y03_07690</name>
</gene>
<protein>
    <submittedName>
        <fullName evidence="10">DHA2 family efflux MFS transporter permease subunit</fullName>
    </submittedName>
</protein>
<feature type="transmembrane region" description="Helical" evidence="8">
    <location>
        <begin position="387"/>
        <end position="405"/>
    </location>
</feature>
<dbReference type="Gene3D" id="1.20.1250.20">
    <property type="entry name" value="MFS general substrate transporter like domains"/>
    <property type="match status" value="1"/>
</dbReference>
<keyword evidence="3" id="KW-0813">Transport</keyword>
<keyword evidence="5 8" id="KW-0812">Transmembrane</keyword>
<evidence type="ECO:0000256" key="2">
    <source>
        <dbReference type="ARBA" id="ARBA00008537"/>
    </source>
</evidence>
<dbReference type="PANTHER" id="PTHR42718:SF9">
    <property type="entry name" value="MAJOR FACILITATOR SUPERFAMILY MULTIDRUG TRANSPORTER MFSC"/>
    <property type="match status" value="1"/>
</dbReference>
<feature type="transmembrane region" description="Helical" evidence="8">
    <location>
        <begin position="198"/>
        <end position="219"/>
    </location>
</feature>
<accession>A0A940SKB4</accession>
<feature type="domain" description="Major facilitator superfamily (MFS) profile" evidence="9">
    <location>
        <begin position="103"/>
        <end position="597"/>
    </location>
</feature>
<comment type="similarity">
    <text evidence="2">Belongs to the major facilitator superfamily. EmrB family.</text>
</comment>
<dbReference type="PANTHER" id="PTHR42718">
    <property type="entry name" value="MAJOR FACILITATOR SUPERFAMILY MULTIDRUG TRANSPORTER MFSC"/>
    <property type="match status" value="1"/>
</dbReference>
<dbReference type="NCBIfam" id="TIGR00711">
    <property type="entry name" value="efflux_EmrB"/>
    <property type="match status" value="1"/>
</dbReference>
<dbReference type="Proteomes" id="UP000682134">
    <property type="component" value="Unassembled WGS sequence"/>
</dbReference>
<feature type="transmembrane region" description="Helical" evidence="8">
    <location>
        <begin position="173"/>
        <end position="192"/>
    </location>
</feature>
<keyword evidence="7 8" id="KW-0472">Membrane</keyword>
<feature type="transmembrane region" description="Helical" evidence="8">
    <location>
        <begin position="141"/>
        <end position="161"/>
    </location>
</feature>
<evidence type="ECO:0000259" key="9">
    <source>
        <dbReference type="PROSITE" id="PS50850"/>
    </source>
</evidence>
<dbReference type="InterPro" id="IPR011701">
    <property type="entry name" value="MFS"/>
</dbReference>
<keyword evidence="6 8" id="KW-1133">Transmembrane helix</keyword>
<keyword evidence="11" id="KW-1185">Reference proteome</keyword>
<evidence type="ECO:0000256" key="7">
    <source>
        <dbReference type="ARBA" id="ARBA00023136"/>
    </source>
</evidence>
<evidence type="ECO:0000256" key="8">
    <source>
        <dbReference type="SAM" id="Phobius"/>
    </source>
</evidence>
<keyword evidence="4" id="KW-1003">Cell membrane</keyword>
<dbReference type="AlphaFoldDB" id="A0A940SKB4"/>
<feature type="transmembrane region" description="Helical" evidence="8">
    <location>
        <begin position="356"/>
        <end position="381"/>
    </location>
</feature>
<feature type="transmembrane region" description="Helical" evidence="8">
    <location>
        <begin position="447"/>
        <end position="467"/>
    </location>
</feature>
<evidence type="ECO:0000256" key="1">
    <source>
        <dbReference type="ARBA" id="ARBA00004651"/>
    </source>
</evidence>
<evidence type="ECO:0000256" key="4">
    <source>
        <dbReference type="ARBA" id="ARBA00022475"/>
    </source>
</evidence>
<proteinExistence type="inferred from homology"/>
<evidence type="ECO:0000313" key="10">
    <source>
        <dbReference type="EMBL" id="MBP0725073.1"/>
    </source>
</evidence>
<evidence type="ECO:0000313" key="11">
    <source>
        <dbReference type="Proteomes" id="UP000682134"/>
    </source>
</evidence>
<feature type="transmembrane region" description="Helical" evidence="8">
    <location>
        <begin position="6"/>
        <end position="25"/>
    </location>
</feature>
<dbReference type="PRINTS" id="PR01036">
    <property type="entry name" value="TCRTETB"/>
</dbReference>
<dbReference type="RefSeq" id="WP_209404246.1">
    <property type="nucleotide sequence ID" value="NZ_JAGIYQ010000004.1"/>
</dbReference>
<dbReference type="Pfam" id="PF07690">
    <property type="entry name" value="MFS_1"/>
    <property type="match status" value="1"/>
</dbReference>
<reference evidence="10" key="1">
    <citation type="submission" date="2021-04" db="EMBL/GenBank/DDBJ databases">
        <title>Genome seq and assembly of Bacillus sp.</title>
        <authorList>
            <person name="Chhetri G."/>
        </authorList>
    </citation>
    <scope>NUCLEOTIDE SEQUENCE</scope>
    <source>
        <strain evidence="10">RG28</strain>
    </source>
</reference>
<organism evidence="10 11">
    <name type="scientific">Gottfriedia endophytica</name>
    <dbReference type="NCBI Taxonomy" id="2820819"/>
    <lineage>
        <taxon>Bacteria</taxon>
        <taxon>Bacillati</taxon>
        <taxon>Bacillota</taxon>
        <taxon>Bacilli</taxon>
        <taxon>Bacillales</taxon>
        <taxon>Bacillaceae</taxon>
        <taxon>Gottfriedia</taxon>
    </lineage>
</organism>
<dbReference type="GO" id="GO:0022857">
    <property type="term" value="F:transmembrane transporter activity"/>
    <property type="evidence" value="ECO:0007669"/>
    <property type="project" value="InterPro"/>
</dbReference>
<evidence type="ECO:0000256" key="6">
    <source>
        <dbReference type="ARBA" id="ARBA00022989"/>
    </source>
</evidence>
<dbReference type="GO" id="GO:0005886">
    <property type="term" value="C:plasma membrane"/>
    <property type="evidence" value="ECO:0007669"/>
    <property type="project" value="UniProtKB-SubCell"/>
</dbReference>
<name>A0A940SKB4_9BACI</name>
<sequence>MSTTIMIGYGIFSILVFILVNRFVVKKQIKKNVLQEKSVSTKSSVVEHKESSKSSTIEKIEDKATQQNLDLPQTEEIKEESIQTKVKKTNTKETPQTFSTGKVLTVLLIGMFLSLLNQTLINVALPKLMTEFAVSTSTAQWLTTGFMLVNGILIPISAYLVETYTYRKLFISAMAFFTVGSIICALSGNFTIMLIGRLIQAVGAGILMPLGTNVFMVLFPPEKRGAAMGLMGVAMILAPAIGPTITGYVIQNYNWHILFYAMTVFGIATIFLGKTWFHLDRARRFPRLDLLGIIFSSIGFGTLLYGFSEAGNKGWSSGEVVSSLIIALIALIIFVLKELKTEEPLINLRVFKNFRFSYTVIINIIVTMALYGGMILLPLYLQNIQGYTPLQSGLLLLPGSLIMGAMGPITGKLFDKVGIKPLAIFGLLIMTITTYELTKLSMDTPYFHLMLLYTIRSFGMSFILMPISTEGLNQLPLKIIPHGSAAQNTLRAVAGSVGTAILVTVMTTQTTSHLADYSNEITKTNPVVMNWVHNTAIQLSHASGIPEQKASGVAGQLLYAQASKLSFIKGINDGFLLATLFSFIALVLAVFYGGRMVKKRVSNKTNLTSENESVAS</sequence>
<feature type="transmembrane region" description="Helical" evidence="8">
    <location>
        <begin position="320"/>
        <end position="336"/>
    </location>
</feature>
<feature type="transmembrane region" description="Helical" evidence="8">
    <location>
        <begin position="226"/>
        <end position="251"/>
    </location>
</feature>
<feature type="transmembrane region" description="Helical" evidence="8">
    <location>
        <begin position="488"/>
        <end position="507"/>
    </location>
</feature>
<feature type="transmembrane region" description="Helical" evidence="8">
    <location>
        <begin position="417"/>
        <end position="435"/>
    </location>
</feature>
<dbReference type="InterPro" id="IPR020846">
    <property type="entry name" value="MFS_dom"/>
</dbReference>
<dbReference type="EMBL" id="JAGIYQ010000004">
    <property type="protein sequence ID" value="MBP0725073.1"/>
    <property type="molecule type" value="Genomic_DNA"/>
</dbReference>